<dbReference type="GO" id="GO:0016757">
    <property type="term" value="F:glycosyltransferase activity"/>
    <property type="evidence" value="ECO:0007669"/>
    <property type="project" value="InterPro"/>
</dbReference>
<dbReference type="SUPFAM" id="SSF53756">
    <property type="entry name" value="UDP-Glycosyltransferase/glycogen phosphorylase"/>
    <property type="match status" value="1"/>
</dbReference>
<comment type="caution">
    <text evidence="2">The sequence shown here is derived from an EMBL/GenBank/DDBJ whole genome shotgun (WGS) entry which is preliminary data.</text>
</comment>
<evidence type="ECO:0000259" key="1">
    <source>
        <dbReference type="Pfam" id="PF00534"/>
    </source>
</evidence>
<dbReference type="Proteomes" id="UP000768462">
    <property type="component" value="Unassembled WGS sequence"/>
</dbReference>
<gene>
    <name evidence="2" type="ORF">E7215_16125</name>
</gene>
<name>A0A927WAN2_9CLOT</name>
<dbReference type="PANTHER" id="PTHR12526:SF630">
    <property type="entry name" value="GLYCOSYLTRANSFERASE"/>
    <property type="match status" value="1"/>
</dbReference>
<protein>
    <submittedName>
        <fullName evidence="2">Glycosyltransferase</fullName>
    </submittedName>
</protein>
<dbReference type="AlphaFoldDB" id="A0A927WAN2"/>
<sequence>MKKVLFMLSSMNIGGVEKSLLSLLSAIPKDKYSITILLLEKKGGFLEYLPQWGKVEETNWFQDIKPILMDSPYETIKSYIKKRKYHKILGFSYSYFKSKKSNDRYIYYKNILKSIPMNMKEYDVAIAYAGPTEIIDAYITHKVKAKLKISWLHFDISHHEINKKLYTKLYERFNKIFVVSKNAERILNKQFPFTSTKSQVFNNLVSHELIKDMAEEKIDFDNDFKGIRILTVGRLSKEKGQDLAIKVLDKLKKQGYKVKWYCIGEGKDREEYEKLIENLNLRNDFILLGETINPYPYIKASDIYVQPSRHEGYCITIAEAKCLNKPIVTANFIGSNEQIEDGQNGLIAECNIDKICEKIKFLIDNPKVSEKFSKALSREKIDTTCEVIKLCNYID</sequence>
<dbReference type="Pfam" id="PF00534">
    <property type="entry name" value="Glycos_transf_1"/>
    <property type="match status" value="1"/>
</dbReference>
<organism evidence="2 3">
    <name type="scientific">Clostridium sulfidigenes</name>
    <dbReference type="NCBI Taxonomy" id="318464"/>
    <lineage>
        <taxon>Bacteria</taxon>
        <taxon>Bacillati</taxon>
        <taxon>Bacillota</taxon>
        <taxon>Clostridia</taxon>
        <taxon>Eubacteriales</taxon>
        <taxon>Clostridiaceae</taxon>
        <taxon>Clostridium</taxon>
    </lineage>
</organism>
<dbReference type="CDD" id="cd03811">
    <property type="entry name" value="GT4_GT28_WabH-like"/>
    <property type="match status" value="1"/>
</dbReference>
<evidence type="ECO:0000313" key="2">
    <source>
        <dbReference type="EMBL" id="MBE6061670.1"/>
    </source>
</evidence>
<dbReference type="EMBL" id="SVCM01000189">
    <property type="protein sequence ID" value="MBE6061670.1"/>
    <property type="molecule type" value="Genomic_DNA"/>
</dbReference>
<dbReference type="InterPro" id="IPR001296">
    <property type="entry name" value="Glyco_trans_1"/>
</dbReference>
<reference evidence="2" key="1">
    <citation type="submission" date="2019-04" db="EMBL/GenBank/DDBJ databases">
        <title>Evolution of Biomass-Degrading Anaerobic Consortia Revealed by Metagenomics.</title>
        <authorList>
            <person name="Peng X."/>
        </authorList>
    </citation>
    <scope>NUCLEOTIDE SEQUENCE</scope>
    <source>
        <strain evidence="2">SIG254</strain>
    </source>
</reference>
<dbReference type="PANTHER" id="PTHR12526">
    <property type="entry name" value="GLYCOSYLTRANSFERASE"/>
    <property type="match status" value="1"/>
</dbReference>
<evidence type="ECO:0000313" key="3">
    <source>
        <dbReference type="Proteomes" id="UP000768462"/>
    </source>
</evidence>
<accession>A0A927WAN2</accession>
<feature type="domain" description="Glycosyl transferase family 1" evidence="1">
    <location>
        <begin position="225"/>
        <end position="375"/>
    </location>
</feature>
<proteinExistence type="predicted"/>
<dbReference type="Gene3D" id="3.40.50.2000">
    <property type="entry name" value="Glycogen Phosphorylase B"/>
    <property type="match status" value="2"/>
</dbReference>